<evidence type="ECO:0000313" key="2">
    <source>
        <dbReference type="EMBL" id="EPZ14472.1"/>
    </source>
</evidence>
<keyword evidence="1" id="KW-0812">Transmembrane</keyword>
<reference evidence="2 3" key="1">
    <citation type="submission" date="2013-06" db="EMBL/GenBank/DDBJ databases">
        <title>Draft genome sequence of Thauera terpenica.</title>
        <authorList>
            <person name="Liu B."/>
            <person name="Frostegard A.H."/>
            <person name="Shapleigh J.P."/>
        </authorList>
    </citation>
    <scope>NUCLEOTIDE SEQUENCE [LARGE SCALE GENOMIC DNA]</scope>
    <source>
        <strain evidence="2 3">58Eu</strain>
    </source>
</reference>
<protein>
    <submittedName>
        <fullName evidence="2">Uncharacterized protein</fullName>
    </submittedName>
</protein>
<accession>S9ZLT5</accession>
<evidence type="ECO:0000256" key="1">
    <source>
        <dbReference type="SAM" id="Phobius"/>
    </source>
</evidence>
<comment type="caution">
    <text evidence="2">The sequence shown here is derived from an EMBL/GenBank/DDBJ whole genome shotgun (WGS) entry which is preliminary data.</text>
</comment>
<keyword evidence="3" id="KW-1185">Reference proteome</keyword>
<organism evidence="2 3">
    <name type="scientific">Thauera terpenica 58Eu</name>
    <dbReference type="NCBI Taxonomy" id="1348657"/>
    <lineage>
        <taxon>Bacteria</taxon>
        <taxon>Pseudomonadati</taxon>
        <taxon>Pseudomonadota</taxon>
        <taxon>Betaproteobacteria</taxon>
        <taxon>Rhodocyclales</taxon>
        <taxon>Zoogloeaceae</taxon>
        <taxon>Thauera</taxon>
    </lineage>
</organism>
<sequence>MSVQESLKAVRAGAGQVQEGGRAPRGRCLLHDETSPWWNFCPARASDPYPAAFVGIASHAIFQDTSMYRDPKYSGLFKQFGARDGTPPTVLQKVLTTLVTIAVFGVALMFSVVFFAVIVTVGAVAWGYLWWKTRALRKHMREQASMGQGQRQGEGRSGAQGLIIEGEVIREVDIDERPSR</sequence>
<keyword evidence="1" id="KW-0472">Membrane</keyword>
<name>S9ZLT5_9RHOO</name>
<dbReference type="eggNOG" id="ENOG5033ACI">
    <property type="taxonomic scope" value="Bacteria"/>
</dbReference>
<dbReference type="EMBL" id="ATJV01000081">
    <property type="protein sequence ID" value="EPZ14472.1"/>
    <property type="molecule type" value="Genomic_DNA"/>
</dbReference>
<keyword evidence="1" id="KW-1133">Transmembrane helix</keyword>
<dbReference type="AlphaFoldDB" id="S9ZLT5"/>
<feature type="transmembrane region" description="Helical" evidence="1">
    <location>
        <begin position="98"/>
        <end position="131"/>
    </location>
</feature>
<dbReference type="Proteomes" id="UP000015455">
    <property type="component" value="Unassembled WGS sequence"/>
</dbReference>
<gene>
    <name evidence="2" type="ORF">M622_05685</name>
</gene>
<evidence type="ECO:0000313" key="3">
    <source>
        <dbReference type="Proteomes" id="UP000015455"/>
    </source>
</evidence>
<proteinExistence type="predicted"/>
<dbReference type="PATRIC" id="fig|1348657.5.peg.3025"/>
<dbReference type="STRING" id="1348657.M622_05685"/>